<protein>
    <submittedName>
        <fullName evidence="1">Uncharacterized protein</fullName>
    </submittedName>
</protein>
<sequence length="143" mass="15550">MTKNGVDNLYCLKGSTDRAAPVVVVSNSGIALSTPSSLARRTRAIASSDSCGSWPSLAERELSVYTTSATALFMGANDGRFWAMQKVAVELRAAEPRVVYHAGPMFIIEQSEPCVDIIVITEFLSMRVKCVPRHLGTLRDLED</sequence>
<comment type="caution">
    <text evidence="1">The sequence shown here is derived from an EMBL/GenBank/DDBJ whole genome shotgun (WGS) entry which is preliminary data.</text>
</comment>
<reference evidence="1" key="1">
    <citation type="submission" date="2022-12" db="EMBL/GenBank/DDBJ databases">
        <authorList>
            <person name="Petersen C."/>
        </authorList>
    </citation>
    <scope>NUCLEOTIDE SEQUENCE</scope>
    <source>
        <strain evidence="1">IBT 21472</strain>
    </source>
</reference>
<dbReference type="AlphaFoldDB" id="A0A9W9UBA1"/>
<keyword evidence="2" id="KW-1185">Reference proteome</keyword>
<dbReference type="Proteomes" id="UP001147746">
    <property type="component" value="Unassembled WGS sequence"/>
</dbReference>
<name>A0A9W9UBA1_9EURO</name>
<gene>
    <name evidence="1" type="ORF">N7476_000055</name>
</gene>
<evidence type="ECO:0000313" key="1">
    <source>
        <dbReference type="EMBL" id="KAJ5330272.1"/>
    </source>
</evidence>
<evidence type="ECO:0000313" key="2">
    <source>
        <dbReference type="Proteomes" id="UP001147746"/>
    </source>
</evidence>
<dbReference type="EMBL" id="JAPZBO010000001">
    <property type="protein sequence ID" value="KAJ5330272.1"/>
    <property type="molecule type" value="Genomic_DNA"/>
</dbReference>
<accession>A0A9W9UBA1</accession>
<proteinExistence type="predicted"/>
<reference evidence="1" key="2">
    <citation type="journal article" date="2023" name="IMA Fungus">
        <title>Comparative genomic study of the Penicillium genus elucidates a diverse pangenome and 15 lateral gene transfer events.</title>
        <authorList>
            <person name="Petersen C."/>
            <person name="Sorensen T."/>
            <person name="Nielsen M.R."/>
            <person name="Sondergaard T.E."/>
            <person name="Sorensen J.L."/>
            <person name="Fitzpatrick D.A."/>
            <person name="Frisvad J.C."/>
            <person name="Nielsen K.L."/>
        </authorList>
    </citation>
    <scope>NUCLEOTIDE SEQUENCE</scope>
    <source>
        <strain evidence="1">IBT 21472</strain>
    </source>
</reference>
<organism evidence="1 2">
    <name type="scientific">Penicillium atrosanguineum</name>
    <dbReference type="NCBI Taxonomy" id="1132637"/>
    <lineage>
        <taxon>Eukaryota</taxon>
        <taxon>Fungi</taxon>
        <taxon>Dikarya</taxon>
        <taxon>Ascomycota</taxon>
        <taxon>Pezizomycotina</taxon>
        <taxon>Eurotiomycetes</taxon>
        <taxon>Eurotiomycetidae</taxon>
        <taxon>Eurotiales</taxon>
        <taxon>Aspergillaceae</taxon>
        <taxon>Penicillium</taxon>
    </lineage>
</organism>